<dbReference type="Gene3D" id="3.40.50.300">
    <property type="entry name" value="P-loop containing nucleotide triphosphate hydrolases"/>
    <property type="match status" value="1"/>
</dbReference>
<dbReference type="PANTHER" id="PTHR47186:SF61">
    <property type="entry name" value="LEUCINE-RICH REPEAT-CONTAINING PROTEIN 57-RELATED"/>
    <property type="match status" value="1"/>
</dbReference>
<evidence type="ECO:0000256" key="2">
    <source>
        <dbReference type="ARBA" id="ARBA00022737"/>
    </source>
</evidence>
<evidence type="ECO:0000259" key="3">
    <source>
        <dbReference type="Pfam" id="PF00931"/>
    </source>
</evidence>
<reference evidence="5" key="1">
    <citation type="submission" date="2020-03" db="EMBL/GenBank/DDBJ databases">
        <title>A high-quality chromosome-level genome assembly of a woody plant with both climbing and erect habits, Rhamnella rubrinervis.</title>
        <authorList>
            <person name="Lu Z."/>
            <person name="Yang Y."/>
            <person name="Zhu X."/>
            <person name="Sun Y."/>
        </authorList>
    </citation>
    <scope>NUCLEOTIDE SEQUENCE</scope>
    <source>
        <strain evidence="5">BYM</strain>
        <tissue evidence="5">Leaf</tissue>
    </source>
</reference>
<keyword evidence="2" id="KW-0677">Repeat</keyword>
<gene>
    <name evidence="5" type="ORF">FNV43_RR07682</name>
</gene>
<accession>A0A8K0HFE3</accession>
<evidence type="ECO:0000313" key="6">
    <source>
        <dbReference type="Proteomes" id="UP000796880"/>
    </source>
</evidence>
<feature type="domain" description="Disease resistance protein At4g27190-like leucine-rich repeats" evidence="4">
    <location>
        <begin position="1185"/>
        <end position="1278"/>
    </location>
</feature>
<evidence type="ECO:0000256" key="1">
    <source>
        <dbReference type="ARBA" id="ARBA00022614"/>
    </source>
</evidence>
<proteinExistence type="predicted"/>
<dbReference type="GO" id="GO:0043531">
    <property type="term" value="F:ADP binding"/>
    <property type="evidence" value="ECO:0007669"/>
    <property type="project" value="InterPro"/>
</dbReference>
<dbReference type="Pfam" id="PF13855">
    <property type="entry name" value="LRR_8"/>
    <property type="match status" value="1"/>
</dbReference>
<dbReference type="InterPro" id="IPR003591">
    <property type="entry name" value="Leu-rich_rpt_typical-subtyp"/>
</dbReference>
<dbReference type="PROSITE" id="PS51450">
    <property type="entry name" value="LRR"/>
    <property type="match status" value="1"/>
</dbReference>
<dbReference type="Pfam" id="PF00931">
    <property type="entry name" value="NB-ARC"/>
    <property type="match status" value="1"/>
</dbReference>
<dbReference type="InterPro" id="IPR057135">
    <property type="entry name" value="At4g27190-like_LRR"/>
</dbReference>
<name>A0A8K0HFE3_9ROSA</name>
<dbReference type="InterPro" id="IPR027417">
    <property type="entry name" value="P-loop_NTPase"/>
</dbReference>
<dbReference type="InterPro" id="IPR001611">
    <property type="entry name" value="Leu-rich_rpt"/>
</dbReference>
<dbReference type="InterPro" id="IPR032675">
    <property type="entry name" value="LRR_dom_sf"/>
</dbReference>
<feature type="domain" description="NB-ARC" evidence="3">
    <location>
        <begin position="12"/>
        <end position="208"/>
    </location>
</feature>
<organism evidence="5 6">
    <name type="scientific">Rhamnella rubrinervis</name>
    <dbReference type="NCBI Taxonomy" id="2594499"/>
    <lineage>
        <taxon>Eukaryota</taxon>
        <taxon>Viridiplantae</taxon>
        <taxon>Streptophyta</taxon>
        <taxon>Embryophyta</taxon>
        <taxon>Tracheophyta</taxon>
        <taxon>Spermatophyta</taxon>
        <taxon>Magnoliopsida</taxon>
        <taxon>eudicotyledons</taxon>
        <taxon>Gunneridae</taxon>
        <taxon>Pentapetalae</taxon>
        <taxon>rosids</taxon>
        <taxon>fabids</taxon>
        <taxon>Rosales</taxon>
        <taxon>Rhamnaceae</taxon>
        <taxon>rhamnoid group</taxon>
        <taxon>Rhamneae</taxon>
        <taxon>Rhamnella</taxon>
    </lineage>
</organism>
<dbReference type="SUPFAM" id="SSF52058">
    <property type="entry name" value="L domain-like"/>
    <property type="match status" value="2"/>
</dbReference>
<evidence type="ECO:0008006" key="7">
    <source>
        <dbReference type="Google" id="ProtNLM"/>
    </source>
</evidence>
<dbReference type="EMBL" id="VOIH02000003">
    <property type="protein sequence ID" value="KAF3451587.1"/>
    <property type="molecule type" value="Genomic_DNA"/>
</dbReference>
<dbReference type="Proteomes" id="UP000796880">
    <property type="component" value="Unassembled WGS sequence"/>
</dbReference>
<dbReference type="Gene3D" id="3.80.10.10">
    <property type="entry name" value="Ribonuclease Inhibitor"/>
    <property type="match status" value="5"/>
</dbReference>
<dbReference type="Pfam" id="PF23247">
    <property type="entry name" value="LRR_RPS2"/>
    <property type="match status" value="1"/>
</dbReference>
<comment type="caution">
    <text evidence="5">The sequence shown here is derived from an EMBL/GenBank/DDBJ whole genome shotgun (WGS) entry which is preliminary data.</text>
</comment>
<dbReference type="PRINTS" id="PR00364">
    <property type="entry name" value="DISEASERSIST"/>
</dbReference>
<keyword evidence="6" id="KW-1185">Reference proteome</keyword>
<dbReference type="SMART" id="SM00369">
    <property type="entry name" value="LRR_TYP"/>
    <property type="match status" value="9"/>
</dbReference>
<keyword evidence="1" id="KW-0433">Leucine-rich repeat</keyword>
<evidence type="ECO:0000313" key="5">
    <source>
        <dbReference type="EMBL" id="KAF3451587.1"/>
    </source>
</evidence>
<sequence>MASETEKRSEDILKLLKDNSVTRIILHGKRGVGKTWTARETSKLAMKENLIHRTLWVYLNKKYSRTTLYENIACQLSLLSTEEWEDDEEDEMEESLENLKLRISTTLKEEASEKHKKLGSATSQQERFFLLILDDVCVKRDKESLFYDLNTLLGPNEHNFYKVLITTEESPDQLDAEGMKKEIENDNTKLYKINPLSRNKSLTLLEERIMESIRFSPRFEHLSSAVMEISEDIPAIIITIAEVLNYIGRDGSWACSSETILDEAGHNGKEAACITRLLCCWYDMLPKNIMIDCFWHGMQYFLRHGGVHYNELITHWIIEGYFGCYDQIQKAYEQGHDVLMDLIDCGMLRKKDDNMVIMEQPFFSLSHHRCSGFNGTASLGLANVFEDDEWEGFGRITQADGMIKSLCGGKNWAKVSTLLMDGSCLSREVPETFFQPMQGLQVFAIFNPRFRSLPLLSPTMGKLTVLVLRGCDLLENIDDIHELANLHVLEISGAASMNVIPSGLFEKLLKLRGLNLSEAKIKSLPPSLCNLSQLRWLVLRQCSHLETLPSLKELPNLEVIDLSGAVSLKSIKDKNFPPLKKLQMLDLSKSKIDRLPFLHSLENLTGLLLSGCECLTRLPSLKTLPSLQILNVSGARDLKEMKDDSLENKVGLQILDLSGTAINQLPSNISSLSYLHLRDCSLLVKLSCTEALKDLKVLDLSGASALVEIEDKSLNHLRLLQILDFSKSKIKELPSLSNLVNLRKLLLIDCSSLQKLPELEGLKRLEMLNLSGCVELVELPRLSSLENLETLDLSGCRALTVIDAESFEKMSHLQILDLSETKIEFLPSLCGRNRLRHLLLTKCVDLKSLPPPECLLELEVLNLCGATSLDKFDAQFLEDMSHLRILDLSETLLAELPSLSKLTNLRQLNLRGCSHLKTVPQMEALTKLEVIDLSGTKVDRLPSLNSYSNLRQLLLKDCLDLAELQFQNPLSHLEVLDLSGTKINKFPYEILKSTSLKRLDLPDLNGIHELDWGKIKHLPEEINWHQCGIFEHANNIVESKKPTIFVRGTKIFQCLEKNPKLWETSFKQFHFFVGPVTKQGEDGYINFWKDEGIFRDVYFCTRYLEGYDRILEVHGSYSFPHGFESVLKHTTSLSLVDNKCLSCLSNLGGGNVGALKGCWIEKCTKMESILCGKEVDITLGRNLEILWVSNLPVLKNLCGGDMQTEGFKNLKHLYLDCCPVIVNVFSSSQFPENLEILHVKFCDKLKTLFECGTGEEERRTLQKLHTLHLLELPELRSIGMQIAPQTDFKHRECPNLVLQCR</sequence>
<dbReference type="PANTHER" id="PTHR47186">
    <property type="entry name" value="LEUCINE-RICH REPEAT-CONTAINING PROTEIN 57"/>
    <property type="match status" value="1"/>
</dbReference>
<dbReference type="SUPFAM" id="SSF52540">
    <property type="entry name" value="P-loop containing nucleoside triphosphate hydrolases"/>
    <property type="match status" value="1"/>
</dbReference>
<evidence type="ECO:0000259" key="4">
    <source>
        <dbReference type="Pfam" id="PF23247"/>
    </source>
</evidence>
<dbReference type="InterPro" id="IPR002182">
    <property type="entry name" value="NB-ARC"/>
</dbReference>
<protein>
    <recommendedName>
        <fullName evidence="7">NB-ARC domain-containing protein</fullName>
    </recommendedName>
</protein>
<dbReference type="OrthoDB" id="122245at2759"/>